<evidence type="ECO:0000313" key="3">
    <source>
        <dbReference type="EMBL" id="WPL19836.1"/>
    </source>
</evidence>
<organism evidence="3 4">
    <name type="scientific">Thiorhodovibrio winogradskyi</name>
    <dbReference type="NCBI Taxonomy" id="77007"/>
    <lineage>
        <taxon>Bacteria</taxon>
        <taxon>Pseudomonadati</taxon>
        <taxon>Pseudomonadota</taxon>
        <taxon>Gammaproteobacteria</taxon>
        <taxon>Chromatiales</taxon>
        <taxon>Chromatiaceae</taxon>
        <taxon>Thiorhodovibrio</taxon>
    </lineage>
</organism>
<feature type="compositionally biased region" description="Basic and acidic residues" evidence="1">
    <location>
        <begin position="57"/>
        <end position="70"/>
    </location>
</feature>
<sequence length="215" mass="24097">MNTLLKNLKFTPGVTKTRQATQGPNPTRVLTIGLLSAALVGPASARENLFVNDAEPDAPKSVRDGEKWREQQVNPPPWPRDQDLIPVRLDNTSEPFDYFIDARSLSTGTDKVVRYTLVAESASGSRNLSFEGLRCTPRGQYRVYAYGQGSSFQPSGLGEQWLPVDRTGADPIHEELWRHYLCVPRKFEPRPHKAQLRALKNGRVGEFDNSGFMTQ</sequence>
<keyword evidence="4" id="KW-1185">Reference proteome</keyword>
<dbReference type="Proteomes" id="UP001432180">
    <property type="component" value="Chromosome"/>
</dbReference>
<name>A0ABZ0SFM8_9GAMM</name>
<reference evidence="3 4" key="1">
    <citation type="journal article" date="2023" name="Microorganisms">
        <title>Thiorhodovibrio frisius and Trv. litoralis spp. nov., Two Novel Members from a Clade of Fastidious Purple Sulfur Bacteria That Exhibit Unique Red-Shifted Light-Harvesting Capabilities.</title>
        <authorList>
            <person name="Methner A."/>
            <person name="Kuzyk S.B."/>
            <person name="Petersen J."/>
            <person name="Bauer S."/>
            <person name="Brinkmann H."/>
            <person name="Sichau K."/>
            <person name="Wanner G."/>
            <person name="Wolf J."/>
            <person name="Neumann-Schaal M."/>
            <person name="Henke P."/>
            <person name="Tank M."/>
            <person name="Sproer C."/>
            <person name="Bunk B."/>
            <person name="Overmann J."/>
        </authorList>
    </citation>
    <scope>NUCLEOTIDE SEQUENCE [LARGE SCALE GENOMIC DNA]</scope>
    <source>
        <strain evidence="3 4">DSM 6702</strain>
    </source>
</reference>
<evidence type="ECO:0000313" key="4">
    <source>
        <dbReference type="Proteomes" id="UP001432180"/>
    </source>
</evidence>
<dbReference type="RefSeq" id="WP_328985587.1">
    <property type="nucleotide sequence ID" value="NZ_CP121472.1"/>
</dbReference>
<dbReference type="Pfam" id="PF08750">
    <property type="entry name" value="CNP1"/>
    <property type="match status" value="1"/>
</dbReference>
<evidence type="ECO:0000256" key="1">
    <source>
        <dbReference type="SAM" id="MobiDB-lite"/>
    </source>
</evidence>
<dbReference type="InterPro" id="IPR014861">
    <property type="entry name" value="CNP1-like_dom"/>
</dbReference>
<proteinExistence type="predicted"/>
<dbReference type="EMBL" id="CP121472">
    <property type="protein sequence ID" value="WPL19836.1"/>
    <property type="molecule type" value="Genomic_DNA"/>
</dbReference>
<protein>
    <submittedName>
        <fullName evidence="3">CNP1-like family protein</fullName>
    </submittedName>
</protein>
<accession>A0ABZ0SFM8</accession>
<feature type="domain" description="CNP1-like uncharacterised" evidence="2">
    <location>
        <begin position="65"/>
        <end position="200"/>
    </location>
</feature>
<gene>
    <name evidence="3" type="ORF">Thiowin_04983</name>
</gene>
<evidence type="ECO:0000259" key="2">
    <source>
        <dbReference type="Pfam" id="PF08750"/>
    </source>
</evidence>
<feature type="region of interest" description="Disordered" evidence="1">
    <location>
        <begin position="54"/>
        <end position="84"/>
    </location>
</feature>